<name>A0ABN9L4F2_9NEOB</name>
<proteinExistence type="predicted"/>
<organism evidence="4 5">
    <name type="scientific">Ranitomeya imitator</name>
    <name type="common">mimic poison frog</name>
    <dbReference type="NCBI Taxonomy" id="111125"/>
    <lineage>
        <taxon>Eukaryota</taxon>
        <taxon>Metazoa</taxon>
        <taxon>Chordata</taxon>
        <taxon>Craniata</taxon>
        <taxon>Vertebrata</taxon>
        <taxon>Euteleostomi</taxon>
        <taxon>Amphibia</taxon>
        <taxon>Batrachia</taxon>
        <taxon>Anura</taxon>
        <taxon>Neobatrachia</taxon>
        <taxon>Hyloidea</taxon>
        <taxon>Dendrobatidae</taxon>
        <taxon>Dendrobatinae</taxon>
        <taxon>Ranitomeya</taxon>
    </lineage>
</organism>
<evidence type="ECO:0000256" key="2">
    <source>
        <dbReference type="SAM" id="SignalP"/>
    </source>
</evidence>
<evidence type="ECO:0000313" key="4">
    <source>
        <dbReference type="EMBL" id="CAJ0932802.1"/>
    </source>
</evidence>
<sequence length="172" mass="18548">MQTEGVLLVAALCLVGTPLVFGDDCAPYVGSDFTLHRGQTCVLSFCAGSCTNRYCNILPGTQLDQSQFMCILNNLYFVVGCGIVLFFILVAGVIACCCKSLCMCFGLCCPRRSQPVHVTNMTVTNVRQQPMVQMPFSTPATGYMPVANQSMYAGQGPPPYPGADNKAFEEMP</sequence>
<keyword evidence="1" id="KW-0812">Transmembrane</keyword>
<dbReference type="EMBL" id="CAUEEQ010008883">
    <property type="protein sequence ID" value="CAJ0932802.1"/>
    <property type="molecule type" value="Genomic_DNA"/>
</dbReference>
<evidence type="ECO:0000313" key="5">
    <source>
        <dbReference type="Proteomes" id="UP001176940"/>
    </source>
</evidence>
<evidence type="ECO:0000259" key="3">
    <source>
        <dbReference type="Pfam" id="PF13908"/>
    </source>
</evidence>
<keyword evidence="2" id="KW-0732">Signal</keyword>
<reference evidence="4" key="1">
    <citation type="submission" date="2023-07" db="EMBL/GenBank/DDBJ databases">
        <authorList>
            <person name="Stuckert A."/>
        </authorList>
    </citation>
    <scope>NUCLEOTIDE SEQUENCE</scope>
</reference>
<feature type="transmembrane region" description="Helical" evidence="1">
    <location>
        <begin position="75"/>
        <end position="97"/>
    </location>
</feature>
<keyword evidence="5" id="KW-1185">Reference proteome</keyword>
<keyword evidence="1" id="KW-1133">Transmembrane helix</keyword>
<feature type="signal peptide" evidence="2">
    <location>
        <begin position="1"/>
        <end position="22"/>
    </location>
</feature>
<keyword evidence="1" id="KW-0472">Membrane</keyword>
<protein>
    <recommendedName>
        <fullName evidence="3">Shisa N-terminal domain-containing protein</fullName>
    </recommendedName>
</protein>
<feature type="domain" description="Shisa N-terminal" evidence="3">
    <location>
        <begin position="22"/>
        <end position="67"/>
    </location>
</feature>
<accession>A0ABN9L4F2</accession>
<dbReference type="Pfam" id="PF13908">
    <property type="entry name" value="Shisa_N"/>
    <property type="match status" value="1"/>
</dbReference>
<gene>
    <name evidence="4" type="ORF">RIMI_LOCUS5254669</name>
</gene>
<evidence type="ECO:0000256" key="1">
    <source>
        <dbReference type="SAM" id="Phobius"/>
    </source>
</evidence>
<feature type="chain" id="PRO_5046255358" description="Shisa N-terminal domain-containing protein" evidence="2">
    <location>
        <begin position="23"/>
        <end position="172"/>
    </location>
</feature>
<comment type="caution">
    <text evidence="4">The sequence shown here is derived from an EMBL/GenBank/DDBJ whole genome shotgun (WGS) entry which is preliminary data.</text>
</comment>
<dbReference type="InterPro" id="IPR053891">
    <property type="entry name" value="Shisa_N"/>
</dbReference>
<dbReference type="Proteomes" id="UP001176940">
    <property type="component" value="Unassembled WGS sequence"/>
</dbReference>